<dbReference type="AlphaFoldDB" id="A0A165CUS3"/>
<evidence type="ECO:0000256" key="1">
    <source>
        <dbReference type="SAM" id="MobiDB-lite"/>
    </source>
</evidence>
<dbReference type="Proteomes" id="UP000076842">
    <property type="component" value="Unassembled WGS sequence"/>
</dbReference>
<name>A0A165CUS3_9BASI</name>
<feature type="region of interest" description="Disordered" evidence="1">
    <location>
        <begin position="183"/>
        <end position="212"/>
    </location>
</feature>
<gene>
    <name evidence="2" type="ORF">CALCODRAFT_136425</name>
</gene>
<proteinExistence type="predicted"/>
<evidence type="ECO:0000313" key="3">
    <source>
        <dbReference type="Proteomes" id="UP000076842"/>
    </source>
</evidence>
<sequence length="242" mass="28182">MREDQWCERKWKACAVREEDMRQAYGMERRAERIKPSRAAAYFPAPLVLQRPLALRLNLYRRDMGRKSKHHNSNRRSRNQKVRFRLDWGDSDEEVLGAAPEKNTMAELPYEAASVSSETQVKPTEAAAAAPEAAFLLAETAIAMAALLDVHDDIGEELVPSTLRPDMRDLYLNVRSRTFRRRMLSRDPPPPPVHKYTPIFPYRSPERKPRDPTEVLLQELKEFQEETDTRIKYMRKLMGESE</sequence>
<dbReference type="EMBL" id="KV424108">
    <property type="protein sequence ID" value="KZT51431.1"/>
    <property type="molecule type" value="Genomic_DNA"/>
</dbReference>
<keyword evidence="3" id="KW-1185">Reference proteome</keyword>
<evidence type="ECO:0000313" key="2">
    <source>
        <dbReference type="EMBL" id="KZT51431.1"/>
    </source>
</evidence>
<organism evidence="2 3">
    <name type="scientific">Calocera cornea HHB12733</name>
    <dbReference type="NCBI Taxonomy" id="1353952"/>
    <lineage>
        <taxon>Eukaryota</taxon>
        <taxon>Fungi</taxon>
        <taxon>Dikarya</taxon>
        <taxon>Basidiomycota</taxon>
        <taxon>Agaricomycotina</taxon>
        <taxon>Dacrymycetes</taxon>
        <taxon>Dacrymycetales</taxon>
        <taxon>Dacrymycetaceae</taxon>
        <taxon>Calocera</taxon>
    </lineage>
</organism>
<accession>A0A165CUS3</accession>
<reference evidence="2 3" key="1">
    <citation type="journal article" date="2016" name="Mol. Biol. Evol.">
        <title>Comparative Genomics of Early-Diverging Mushroom-Forming Fungi Provides Insights into the Origins of Lignocellulose Decay Capabilities.</title>
        <authorList>
            <person name="Nagy L.G."/>
            <person name="Riley R."/>
            <person name="Tritt A."/>
            <person name="Adam C."/>
            <person name="Daum C."/>
            <person name="Floudas D."/>
            <person name="Sun H."/>
            <person name="Yadav J.S."/>
            <person name="Pangilinan J."/>
            <person name="Larsson K.H."/>
            <person name="Matsuura K."/>
            <person name="Barry K."/>
            <person name="Labutti K."/>
            <person name="Kuo R."/>
            <person name="Ohm R.A."/>
            <person name="Bhattacharya S.S."/>
            <person name="Shirouzu T."/>
            <person name="Yoshinaga Y."/>
            <person name="Martin F.M."/>
            <person name="Grigoriev I.V."/>
            <person name="Hibbett D.S."/>
        </authorList>
    </citation>
    <scope>NUCLEOTIDE SEQUENCE [LARGE SCALE GENOMIC DNA]</scope>
    <source>
        <strain evidence="2 3">HHB12733</strain>
    </source>
</reference>
<protein>
    <submittedName>
        <fullName evidence="2">Uncharacterized protein</fullName>
    </submittedName>
</protein>
<dbReference type="InParanoid" id="A0A165CUS3"/>